<dbReference type="Pfam" id="PF00005">
    <property type="entry name" value="ABC_tran"/>
    <property type="match status" value="1"/>
</dbReference>
<dbReference type="EMBL" id="UINC01035776">
    <property type="protein sequence ID" value="SVB28728.1"/>
    <property type="molecule type" value="Genomic_DNA"/>
</dbReference>
<evidence type="ECO:0000259" key="1">
    <source>
        <dbReference type="PROSITE" id="PS50893"/>
    </source>
</evidence>
<dbReference type="InterPro" id="IPR039421">
    <property type="entry name" value="Type_1_exporter"/>
</dbReference>
<dbReference type="InterPro" id="IPR017871">
    <property type="entry name" value="ABC_transporter-like_CS"/>
</dbReference>
<reference evidence="2" key="1">
    <citation type="submission" date="2018-05" db="EMBL/GenBank/DDBJ databases">
        <authorList>
            <person name="Lanie J.A."/>
            <person name="Ng W.-L."/>
            <person name="Kazmierczak K.M."/>
            <person name="Andrzejewski T.M."/>
            <person name="Davidsen T.M."/>
            <person name="Wayne K.J."/>
            <person name="Tettelin H."/>
            <person name="Glass J.I."/>
            <person name="Rusch D."/>
            <person name="Podicherti R."/>
            <person name="Tsui H.-C.T."/>
            <person name="Winkler M.E."/>
        </authorList>
    </citation>
    <scope>NUCLEOTIDE SEQUENCE</scope>
</reference>
<name>A0A382CRE2_9ZZZZ</name>
<dbReference type="PANTHER" id="PTHR43394">
    <property type="entry name" value="ATP-DEPENDENT PERMEASE MDL1, MITOCHONDRIAL"/>
    <property type="match status" value="1"/>
</dbReference>
<evidence type="ECO:0000313" key="2">
    <source>
        <dbReference type="EMBL" id="SVB28728.1"/>
    </source>
</evidence>
<dbReference type="GO" id="GO:0016887">
    <property type="term" value="F:ATP hydrolysis activity"/>
    <property type="evidence" value="ECO:0007669"/>
    <property type="project" value="InterPro"/>
</dbReference>
<dbReference type="PANTHER" id="PTHR43394:SF7">
    <property type="entry name" value="ABC TRANSPORTER B FAMILY MEMBER 28"/>
    <property type="match status" value="1"/>
</dbReference>
<dbReference type="GO" id="GO:0090374">
    <property type="term" value="P:oligopeptide export from mitochondrion"/>
    <property type="evidence" value="ECO:0007669"/>
    <property type="project" value="TreeGrafter"/>
</dbReference>
<organism evidence="2">
    <name type="scientific">marine metagenome</name>
    <dbReference type="NCBI Taxonomy" id="408172"/>
    <lineage>
        <taxon>unclassified sequences</taxon>
        <taxon>metagenomes</taxon>
        <taxon>ecological metagenomes</taxon>
    </lineage>
</organism>
<sequence>MVSQDVALFDDTVKANISYGRPDAEMDEIVAAAESAAAHDFIVSLPDGYDTRVGERGAKLSGGERQRVAIARALLKNAPILLLDEATAALDAASEREVQTALATLKRGRTTLVIAHRLATIRDADRIYVFDKGNVVEQGSHEELLSLQGLYSRLYALQLVDQGGLNKAEIVDENDEAIVSA</sequence>
<dbReference type="InterPro" id="IPR003439">
    <property type="entry name" value="ABC_transporter-like_ATP-bd"/>
</dbReference>
<feature type="domain" description="ABC transporter" evidence="1">
    <location>
        <begin position="1"/>
        <end position="157"/>
    </location>
</feature>
<proteinExistence type="predicted"/>
<dbReference type="Gene3D" id="3.40.50.300">
    <property type="entry name" value="P-loop containing nucleotide triphosphate hydrolases"/>
    <property type="match status" value="1"/>
</dbReference>
<gene>
    <name evidence="2" type="ORF">METZ01_LOCUS181582</name>
</gene>
<dbReference type="InterPro" id="IPR027417">
    <property type="entry name" value="P-loop_NTPase"/>
</dbReference>
<dbReference type="AlphaFoldDB" id="A0A382CRE2"/>
<dbReference type="PROSITE" id="PS00211">
    <property type="entry name" value="ABC_TRANSPORTER_1"/>
    <property type="match status" value="1"/>
</dbReference>
<dbReference type="GO" id="GO:0005524">
    <property type="term" value="F:ATP binding"/>
    <property type="evidence" value="ECO:0007669"/>
    <property type="project" value="InterPro"/>
</dbReference>
<dbReference type="PROSITE" id="PS50893">
    <property type="entry name" value="ABC_TRANSPORTER_2"/>
    <property type="match status" value="1"/>
</dbReference>
<dbReference type="GO" id="GO:0005743">
    <property type="term" value="C:mitochondrial inner membrane"/>
    <property type="evidence" value="ECO:0007669"/>
    <property type="project" value="TreeGrafter"/>
</dbReference>
<accession>A0A382CRE2</accession>
<dbReference type="GO" id="GO:0015421">
    <property type="term" value="F:ABC-type oligopeptide transporter activity"/>
    <property type="evidence" value="ECO:0007669"/>
    <property type="project" value="TreeGrafter"/>
</dbReference>
<dbReference type="SUPFAM" id="SSF52540">
    <property type="entry name" value="P-loop containing nucleoside triphosphate hydrolases"/>
    <property type="match status" value="1"/>
</dbReference>
<protein>
    <recommendedName>
        <fullName evidence="1">ABC transporter domain-containing protein</fullName>
    </recommendedName>
</protein>